<dbReference type="EMBL" id="NFMF01000001">
    <property type="protein sequence ID" value="PNH22453.1"/>
    <property type="molecule type" value="Genomic_DNA"/>
</dbReference>
<name>A0A2J8BCE7_9FIRM</name>
<reference evidence="2 3" key="1">
    <citation type="submission" date="2017-05" db="EMBL/GenBank/DDBJ databases">
        <authorList>
            <person name="Song R."/>
            <person name="Chenine A.L."/>
            <person name="Ruprecht R.M."/>
        </authorList>
    </citation>
    <scope>NUCLEOTIDE SEQUENCE [LARGE SCALE GENOMIC DNA]</scope>
    <source>
        <strain evidence="2 3">KA00229</strain>
    </source>
</reference>
<protein>
    <submittedName>
        <fullName evidence="2">Uncharacterized protein</fullName>
    </submittedName>
</protein>
<gene>
    <name evidence="2" type="ORF">CAL30_00365</name>
</gene>
<organism evidence="2 3">
    <name type="scientific">Megasphaera hutchinsoni</name>
    <dbReference type="NCBI Taxonomy" id="1588748"/>
    <lineage>
        <taxon>Bacteria</taxon>
        <taxon>Bacillati</taxon>
        <taxon>Bacillota</taxon>
        <taxon>Negativicutes</taxon>
        <taxon>Veillonellales</taxon>
        <taxon>Veillonellaceae</taxon>
        <taxon>Megasphaera</taxon>
    </lineage>
</organism>
<sequence length="180" mass="21108">MFIYMIINAVMLIIGCIAVGYLFFHIFSWYQGDAIFYIEAKKRTPFQIKQSNRQSITVEAVVPFKNIGKQPGTIMDFYPRILLPQEQFNRCYVYARLTNVAKPREDSYWESTIFYPKQKNKIKVIITLSSKTGSIQEDIQQFPDMPIDLVYQAVGRNEWYIHKARITLRSAELCSRKTVI</sequence>
<dbReference type="Proteomes" id="UP000242958">
    <property type="component" value="Unassembled WGS sequence"/>
</dbReference>
<comment type="caution">
    <text evidence="2">The sequence shown here is derived from an EMBL/GenBank/DDBJ whole genome shotgun (WGS) entry which is preliminary data.</text>
</comment>
<evidence type="ECO:0000313" key="2">
    <source>
        <dbReference type="EMBL" id="PNH22453.1"/>
    </source>
</evidence>
<dbReference type="AlphaFoldDB" id="A0A2J8BCE7"/>
<keyword evidence="1" id="KW-0812">Transmembrane</keyword>
<accession>A0A2J8BCE7</accession>
<feature type="transmembrane region" description="Helical" evidence="1">
    <location>
        <begin position="6"/>
        <end position="27"/>
    </location>
</feature>
<dbReference type="RefSeq" id="WP_007392751.1">
    <property type="nucleotide sequence ID" value="NZ_KQ960952.1"/>
</dbReference>
<evidence type="ECO:0000256" key="1">
    <source>
        <dbReference type="SAM" id="Phobius"/>
    </source>
</evidence>
<proteinExistence type="predicted"/>
<keyword evidence="1" id="KW-0472">Membrane</keyword>
<evidence type="ECO:0000313" key="3">
    <source>
        <dbReference type="Proteomes" id="UP000242958"/>
    </source>
</evidence>
<keyword evidence="1" id="KW-1133">Transmembrane helix</keyword>